<protein>
    <submittedName>
        <fullName evidence="2">Uncharacterized protein</fullName>
    </submittedName>
</protein>
<name>A0AAE1E878_9GAST</name>
<accession>A0AAE1E878</accession>
<keyword evidence="3" id="KW-1185">Reference proteome</keyword>
<dbReference type="EMBL" id="JAWDGP010000728">
    <property type="protein sequence ID" value="KAK3797969.1"/>
    <property type="molecule type" value="Genomic_DNA"/>
</dbReference>
<evidence type="ECO:0000313" key="2">
    <source>
        <dbReference type="EMBL" id="KAK3797969.1"/>
    </source>
</evidence>
<proteinExistence type="predicted"/>
<keyword evidence="1" id="KW-1133">Transmembrane helix</keyword>
<dbReference type="AlphaFoldDB" id="A0AAE1E878"/>
<keyword evidence="1" id="KW-0472">Membrane</keyword>
<dbReference type="Proteomes" id="UP001283361">
    <property type="component" value="Unassembled WGS sequence"/>
</dbReference>
<sequence>MTLFLPTTRVSTIAVVVASYHILHFALWFGSFSTGTLTLADFTSCRNENVTICGAGYDSSGRHYRILCKPDCQYIDINECAKLDITYNAWSNMHRALHQGTVSFSIIDKCLDIARAKRRKGNIVAVLELLLSRLEAFMSFLTAVVVLLLVRVN</sequence>
<comment type="caution">
    <text evidence="2">The sequence shown here is derived from an EMBL/GenBank/DDBJ whole genome shotgun (WGS) entry which is preliminary data.</text>
</comment>
<evidence type="ECO:0000313" key="3">
    <source>
        <dbReference type="Proteomes" id="UP001283361"/>
    </source>
</evidence>
<organism evidence="2 3">
    <name type="scientific">Elysia crispata</name>
    <name type="common">lettuce slug</name>
    <dbReference type="NCBI Taxonomy" id="231223"/>
    <lineage>
        <taxon>Eukaryota</taxon>
        <taxon>Metazoa</taxon>
        <taxon>Spiralia</taxon>
        <taxon>Lophotrochozoa</taxon>
        <taxon>Mollusca</taxon>
        <taxon>Gastropoda</taxon>
        <taxon>Heterobranchia</taxon>
        <taxon>Euthyneura</taxon>
        <taxon>Panpulmonata</taxon>
        <taxon>Sacoglossa</taxon>
        <taxon>Placobranchoidea</taxon>
        <taxon>Plakobranchidae</taxon>
        <taxon>Elysia</taxon>
    </lineage>
</organism>
<keyword evidence="1" id="KW-0812">Transmembrane</keyword>
<evidence type="ECO:0000256" key="1">
    <source>
        <dbReference type="SAM" id="Phobius"/>
    </source>
</evidence>
<reference evidence="2" key="1">
    <citation type="journal article" date="2023" name="G3 (Bethesda)">
        <title>A reference genome for the long-term kleptoplast-retaining sea slug Elysia crispata morphotype clarki.</title>
        <authorList>
            <person name="Eastman K.E."/>
            <person name="Pendleton A.L."/>
            <person name="Shaikh M.A."/>
            <person name="Suttiyut T."/>
            <person name="Ogas R."/>
            <person name="Tomko P."/>
            <person name="Gavelis G."/>
            <person name="Widhalm J.R."/>
            <person name="Wisecaver J.H."/>
        </authorList>
    </citation>
    <scope>NUCLEOTIDE SEQUENCE</scope>
    <source>
        <strain evidence="2">ECLA1</strain>
    </source>
</reference>
<feature type="transmembrane region" description="Helical" evidence="1">
    <location>
        <begin position="12"/>
        <end position="30"/>
    </location>
</feature>
<gene>
    <name evidence="2" type="ORF">RRG08_038538</name>
</gene>
<feature type="transmembrane region" description="Helical" evidence="1">
    <location>
        <begin position="123"/>
        <end position="150"/>
    </location>
</feature>